<name>A0AAN9RAD4_PHACN</name>
<dbReference type="AlphaFoldDB" id="A0AAN9RAD4"/>
<dbReference type="Proteomes" id="UP001374584">
    <property type="component" value="Unassembled WGS sequence"/>
</dbReference>
<evidence type="ECO:0000313" key="2">
    <source>
        <dbReference type="Proteomes" id="UP001374584"/>
    </source>
</evidence>
<comment type="caution">
    <text evidence="1">The sequence shown here is derived from an EMBL/GenBank/DDBJ whole genome shotgun (WGS) entry which is preliminary data.</text>
</comment>
<gene>
    <name evidence="1" type="ORF">VNO80_10340</name>
</gene>
<keyword evidence="2" id="KW-1185">Reference proteome</keyword>
<dbReference type="EMBL" id="JAYMYR010000004">
    <property type="protein sequence ID" value="KAK7368315.1"/>
    <property type="molecule type" value="Genomic_DNA"/>
</dbReference>
<organism evidence="1 2">
    <name type="scientific">Phaseolus coccineus</name>
    <name type="common">Scarlet runner bean</name>
    <name type="synonym">Phaseolus multiflorus</name>
    <dbReference type="NCBI Taxonomy" id="3886"/>
    <lineage>
        <taxon>Eukaryota</taxon>
        <taxon>Viridiplantae</taxon>
        <taxon>Streptophyta</taxon>
        <taxon>Embryophyta</taxon>
        <taxon>Tracheophyta</taxon>
        <taxon>Spermatophyta</taxon>
        <taxon>Magnoliopsida</taxon>
        <taxon>eudicotyledons</taxon>
        <taxon>Gunneridae</taxon>
        <taxon>Pentapetalae</taxon>
        <taxon>rosids</taxon>
        <taxon>fabids</taxon>
        <taxon>Fabales</taxon>
        <taxon>Fabaceae</taxon>
        <taxon>Papilionoideae</taxon>
        <taxon>50 kb inversion clade</taxon>
        <taxon>NPAAA clade</taxon>
        <taxon>indigoferoid/millettioid clade</taxon>
        <taxon>Phaseoleae</taxon>
        <taxon>Phaseolus</taxon>
    </lineage>
</organism>
<sequence>MDSPSRILPPPPNKMEGSEVENDLLRMEMAPVSASEKEAKENLECLQGDLEQSHGCGKPLRLRMLIW</sequence>
<evidence type="ECO:0000313" key="1">
    <source>
        <dbReference type="EMBL" id="KAK7368315.1"/>
    </source>
</evidence>
<accession>A0AAN9RAD4</accession>
<reference evidence="1 2" key="1">
    <citation type="submission" date="2024-01" db="EMBL/GenBank/DDBJ databases">
        <title>The genomes of 5 underutilized Papilionoideae crops provide insights into root nodulation and disease resistanc.</title>
        <authorList>
            <person name="Jiang F."/>
        </authorList>
    </citation>
    <scope>NUCLEOTIDE SEQUENCE [LARGE SCALE GENOMIC DNA]</scope>
    <source>
        <strain evidence="1">JINMINGXINNONG_FW02</strain>
        <tissue evidence="1">Leaves</tissue>
    </source>
</reference>
<protein>
    <submittedName>
        <fullName evidence="1">Uncharacterized protein</fullName>
    </submittedName>
</protein>
<proteinExistence type="predicted"/>